<gene>
    <name evidence="2" type="ORF">CYMTET_26296</name>
</gene>
<feature type="compositionally biased region" description="Low complexity" evidence="1">
    <location>
        <begin position="258"/>
        <end position="277"/>
    </location>
</feature>
<dbReference type="EMBL" id="LGRX02014217">
    <property type="protein sequence ID" value="KAK3264993.1"/>
    <property type="molecule type" value="Genomic_DNA"/>
</dbReference>
<protein>
    <submittedName>
        <fullName evidence="2">Uncharacterized protein</fullName>
    </submittedName>
</protein>
<proteinExistence type="predicted"/>
<reference evidence="2 3" key="1">
    <citation type="journal article" date="2015" name="Genome Biol. Evol.">
        <title>Comparative Genomics of a Bacterivorous Green Alga Reveals Evolutionary Causalities and Consequences of Phago-Mixotrophic Mode of Nutrition.</title>
        <authorList>
            <person name="Burns J.A."/>
            <person name="Paasch A."/>
            <person name="Narechania A."/>
            <person name="Kim E."/>
        </authorList>
    </citation>
    <scope>NUCLEOTIDE SEQUENCE [LARGE SCALE GENOMIC DNA]</scope>
    <source>
        <strain evidence="2 3">PLY_AMNH</strain>
    </source>
</reference>
<evidence type="ECO:0000256" key="1">
    <source>
        <dbReference type="SAM" id="MobiDB-lite"/>
    </source>
</evidence>
<sequence>MTATGSSILYQVTERLREHKLSCLGAVQVFKVEESDDCASRDLRTLCLVEPANSRASGTSNAKVELVKVNLHLGGLEKRTRSLSRSTSRSDRSSSNWGAITRQWPLHTVQSVFVYQQEVQDGSIPVSSSFQMSFEGNRKAYRYCCPTPFELHEFLQLFLRMCVFTTSRMPQNNVATVFADTFPCPVAGPVHGTLAGLPDSTEHGLANRNGTAQFVEFDLPEDMREDLPAILAEQQEAFEQLRQEQAAVQPAQNTQNTRSASESAPPSRVSPSPRVEAASPAGPGPEVPDTGVDPEPELRAGI</sequence>
<evidence type="ECO:0000313" key="3">
    <source>
        <dbReference type="Proteomes" id="UP001190700"/>
    </source>
</evidence>
<feature type="non-terminal residue" evidence="2">
    <location>
        <position position="302"/>
    </location>
</feature>
<name>A0AAE0KY13_9CHLO</name>
<comment type="caution">
    <text evidence="2">The sequence shown here is derived from an EMBL/GenBank/DDBJ whole genome shotgun (WGS) entry which is preliminary data.</text>
</comment>
<accession>A0AAE0KY13</accession>
<feature type="region of interest" description="Disordered" evidence="1">
    <location>
        <begin position="242"/>
        <end position="302"/>
    </location>
</feature>
<dbReference type="AlphaFoldDB" id="A0AAE0KY13"/>
<organism evidence="2 3">
    <name type="scientific">Cymbomonas tetramitiformis</name>
    <dbReference type="NCBI Taxonomy" id="36881"/>
    <lineage>
        <taxon>Eukaryota</taxon>
        <taxon>Viridiplantae</taxon>
        <taxon>Chlorophyta</taxon>
        <taxon>Pyramimonadophyceae</taxon>
        <taxon>Pyramimonadales</taxon>
        <taxon>Pyramimonadaceae</taxon>
        <taxon>Cymbomonas</taxon>
    </lineage>
</organism>
<evidence type="ECO:0000313" key="2">
    <source>
        <dbReference type="EMBL" id="KAK3264993.1"/>
    </source>
</evidence>
<keyword evidence="3" id="KW-1185">Reference proteome</keyword>
<dbReference type="Proteomes" id="UP001190700">
    <property type="component" value="Unassembled WGS sequence"/>
</dbReference>